<reference evidence="1 2" key="1">
    <citation type="submission" date="2024-04" db="EMBL/GenBank/DDBJ databases">
        <title>Human intestinal bacterial collection.</title>
        <authorList>
            <person name="Pauvert C."/>
            <person name="Hitch T.C.A."/>
            <person name="Clavel T."/>
        </authorList>
    </citation>
    <scope>NUCLEOTIDE SEQUENCE [LARGE SCALE GENOMIC DNA]</scope>
    <source>
        <strain evidence="1 2">CLA-AA-H141</strain>
    </source>
</reference>
<accession>A0ABV1EE05</accession>
<name>A0ABV1EE05_9FIRM</name>
<keyword evidence="2" id="KW-1185">Reference proteome</keyword>
<gene>
    <name evidence="1" type="ORF">AAAT04_01885</name>
</gene>
<evidence type="ECO:0000313" key="2">
    <source>
        <dbReference type="Proteomes" id="UP001482186"/>
    </source>
</evidence>
<organism evidence="1 2">
    <name type="scientific">Coprococcus ammoniilyticus</name>
    <dbReference type="NCBI Taxonomy" id="2981785"/>
    <lineage>
        <taxon>Bacteria</taxon>
        <taxon>Bacillati</taxon>
        <taxon>Bacillota</taxon>
        <taxon>Clostridia</taxon>
        <taxon>Lachnospirales</taxon>
        <taxon>Lachnospiraceae</taxon>
        <taxon>Coprococcus</taxon>
    </lineage>
</organism>
<dbReference type="RefSeq" id="WP_349115610.1">
    <property type="nucleotide sequence ID" value="NZ_JBBNFM010000001.1"/>
</dbReference>
<dbReference type="Proteomes" id="UP001482186">
    <property type="component" value="Unassembled WGS sequence"/>
</dbReference>
<evidence type="ECO:0000313" key="1">
    <source>
        <dbReference type="EMBL" id="MEQ2452801.1"/>
    </source>
</evidence>
<dbReference type="EMBL" id="JBBNFM010000001">
    <property type="protein sequence ID" value="MEQ2452801.1"/>
    <property type="molecule type" value="Genomic_DNA"/>
</dbReference>
<proteinExistence type="predicted"/>
<protein>
    <submittedName>
        <fullName evidence="1">Uncharacterized protein</fullName>
    </submittedName>
</protein>
<sequence length="41" mass="4655">MSRIEWKSIGDKYEAIGYLAKPGVIDTIEATVPEDKLNKFK</sequence>
<comment type="caution">
    <text evidence="1">The sequence shown here is derived from an EMBL/GenBank/DDBJ whole genome shotgun (WGS) entry which is preliminary data.</text>
</comment>